<evidence type="ECO:0000313" key="3">
    <source>
        <dbReference type="EMBL" id="BBK22610.1"/>
    </source>
</evidence>
<evidence type="ECO:0000313" key="4">
    <source>
        <dbReference type="Proteomes" id="UP000464754"/>
    </source>
</evidence>
<dbReference type="EMBL" id="AP019695">
    <property type="protein sequence ID" value="BBK22610.1"/>
    <property type="molecule type" value="Genomic_DNA"/>
</dbReference>
<dbReference type="RefSeq" id="WP_163051922.1">
    <property type="nucleotide sequence ID" value="NZ_AP019695.1"/>
</dbReference>
<feature type="coiled-coil region" evidence="1">
    <location>
        <begin position="195"/>
        <end position="267"/>
    </location>
</feature>
<feature type="region of interest" description="Disordered" evidence="2">
    <location>
        <begin position="375"/>
        <end position="397"/>
    </location>
</feature>
<gene>
    <name evidence="3" type="ORF">Aargi30884_15130</name>
</gene>
<name>A0A6N4THY7_9FIRM</name>
<evidence type="ECO:0000256" key="2">
    <source>
        <dbReference type="SAM" id="MobiDB-lite"/>
    </source>
</evidence>
<keyword evidence="4" id="KW-1185">Reference proteome</keyword>
<dbReference type="KEGG" id="aarg:Aargi30884_15130"/>
<keyword evidence="1" id="KW-0175">Coiled coil</keyword>
<proteinExistence type="predicted"/>
<protein>
    <submittedName>
        <fullName evidence="3">Uncharacterized protein</fullName>
    </submittedName>
</protein>
<reference evidence="4" key="1">
    <citation type="submission" date="2019-05" db="EMBL/GenBank/DDBJ databases">
        <title>Complete genome sequencing of Absiella argi strain JCM 30884.</title>
        <authorList>
            <person name="Sakamoto M."/>
            <person name="Murakami T."/>
            <person name="Mori H."/>
        </authorList>
    </citation>
    <scope>NUCLEOTIDE SEQUENCE [LARGE SCALE GENOMIC DNA]</scope>
    <source>
        <strain evidence="4">JCM 30884</strain>
    </source>
</reference>
<accession>A0A6N4THY7</accession>
<organism evidence="3 4">
    <name type="scientific">Amedibacterium intestinale</name>
    <dbReference type="NCBI Taxonomy" id="2583452"/>
    <lineage>
        <taxon>Bacteria</taxon>
        <taxon>Bacillati</taxon>
        <taxon>Bacillota</taxon>
        <taxon>Erysipelotrichia</taxon>
        <taxon>Erysipelotrichales</taxon>
        <taxon>Erysipelotrichaceae</taxon>
        <taxon>Amedibacterium</taxon>
    </lineage>
</organism>
<evidence type="ECO:0000256" key="1">
    <source>
        <dbReference type="SAM" id="Coils"/>
    </source>
</evidence>
<dbReference type="AlphaFoldDB" id="A0A6N4THY7"/>
<sequence>MSTNNDIKIKSMYELNELTAEQKQDIEMIKKVESYLKKVAFERASDAGFEDRFGQYGGENVEKWELSEAEQFRELYEEFFPNNDENKVIQSFLRDRYHEYPEVISKLGKEKETLKEDLVKYQYIQEHKHDIVAQFEQNYKIFENMQGKYTDFFDKVKKYELLPVDLKQTNYLIEAMQGKSLYYYNDQVSHVSKELGDLINEKTELSNQLSSKLNELQDKKILFFHTRDTRVEIKNTKDQIQDLENEIKKNKEELNQFKKESKEFISEGNIADKLQYSEDVNNILYEERLFEISDEKVEERKERFEKALDKRLNENNPDLIRTRINEIDDILRKQNPESQISSEEKVYESLSKNDKQLIKGNKPETGIKGMVERAKQKKENMEITNDHKKVAEKGIER</sequence>
<dbReference type="Proteomes" id="UP000464754">
    <property type="component" value="Chromosome"/>
</dbReference>